<sequence length="228" mass="25855">MTAKKVDALEECLEGEMSQMKAMVKDRILSVKDKVFDLHEMVKKILENQIQTAASETKGPMGRTMNSKFCRRYNDVEIMEKGGRYGERRGYGGHEPRGAGREKKERGYGRKGANFEERRGESEEGFRKLKILKLSIHTIKADKSFLWASAAFLTSSILIYFIEIMKMIVFPLSNLEKVSFGKELKILKRALRLEASQGTTADEPSPQAAVVGPLPDHLRQTSVWQLLL</sequence>
<keyword evidence="4" id="KW-1185">Reference proteome</keyword>
<dbReference type="Proteomes" id="UP001552299">
    <property type="component" value="Unassembled WGS sequence"/>
</dbReference>
<evidence type="ECO:0000313" key="4">
    <source>
        <dbReference type="Proteomes" id="UP001552299"/>
    </source>
</evidence>
<gene>
    <name evidence="3" type="ORF">M5K25_022484</name>
</gene>
<reference evidence="3 4" key="1">
    <citation type="journal article" date="2024" name="Plant Biotechnol. J.">
        <title>Dendrobium thyrsiflorum genome and its molecular insights into genes involved in important horticultural traits.</title>
        <authorList>
            <person name="Chen B."/>
            <person name="Wang J.Y."/>
            <person name="Zheng P.J."/>
            <person name="Li K.L."/>
            <person name="Liang Y.M."/>
            <person name="Chen X.F."/>
            <person name="Zhang C."/>
            <person name="Zhao X."/>
            <person name="He X."/>
            <person name="Zhang G.Q."/>
            <person name="Liu Z.J."/>
            <person name="Xu Q."/>
        </authorList>
    </citation>
    <scope>NUCLEOTIDE SEQUENCE [LARGE SCALE GENOMIC DNA]</scope>
    <source>
        <strain evidence="3">GZMU011</strain>
    </source>
</reference>
<organism evidence="3 4">
    <name type="scientific">Dendrobium thyrsiflorum</name>
    <name type="common">Pinecone-like raceme dendrobium</name>
    <name type="synonym">Orchid</name>
    <dbReference type="NCBI Taxonomy" id="117978"/>
    <lineage>
        <taxon>Eukaryota</taxon>
        <taxon>Viridiplantae</taxon>
        <taxon>Streptophyta</taxon>
        <taxon>Embryophyta</taxon>
        <taxon>Tracheophyta</taxon>
        <taxon>Spermatophyta</taxon>
        <taxon>Magnoliopsida</taxon>
        <taxon>Liliopsida</taxon>
        <taxon>Asparagales</taxon>
        <taxon>Orchidaceae</taxon>
        <taxon>Epidendroideae</taxon>
        <taxon>Malaxideae</taxon>
        <taxon>Dendrobiinae</taxon>
        <taxon>Dendrobium</taxon>
    </lineage>
</organism>
<feature type="region of interest" description="Disordered" evidence="1">
    <location>
        <begin position="87"/>
        <end position="119"/>
    </location>
</feature>
<evidence type="ECO:0000256" key="1">
    <source>
        <dbReference type="SAM" id="MobiDB-lite"/>
    </source>
</evidence>
<proteinExistence type="predicted"/>
<keyword evidence="2" id="KW-1133">Transmembrane helix</keyword>
<feature type="transmembrane region" description="Helical" evidence="2">
    <location>
        <begin position="144"/>
        <end position="162"/>
    </location>
</feature>
<accession>A0ABD0UCG1</accession>
<comment type="caution">
    <text evidence="3">The sequence shown here is derived from an EMBL/GenBank/DDBJ whole genome shotgun (WGS) entry which is preliminary data.</text>
</comment>
<evidence type="ECO:0000256" key="2">
    <source>
        <dbReference type="SAM" id="Phobius"/>
    </source>
</evidence>
<dbReference type="EMBL" id="JANQDX010000017">
    <property type="protein sequence ID" value="KAL0908021.1"/>
    <property type="molecule type" value="Genomic_DNA"/>
</dbReference>
<evidence type="ECO:0000313" key="3">
    <source>
        <dbReference type="EMBL" id="KAL0908021.1"/>
    </source>
</evidence>
<name>A0ABD0UCG1_DENTH</name>
<keyword evidence="2" id="KW-0812">Transmembrane</keyword>
<keyword evidence="2" id="KW-0472">Membrane</keyword>
<dbReference type="AlphaFoldDB" id="A0ABD0UCG1"/>
<protein>
    <submittedName>
        <fullName evidence="3">Uncharacterized protein</fullName>
    </submittedName>
</protein>